<reference evidence="1 2" key="1">
    <citation type="submission" date="2008-07" db="EMBL/GenBank/DDBJ databases">
        <authorList>
            <person name="Tandeau de Marsac N."/>
            <person name="Ferriera S."/>
            <person name="Johnson J."/>
            <person name="Kravitz S."/>
            <person name="Beeson K."/>
            <person name="Sutton G."/>
            <person name="Rogers Y.-H."/>
            <person name="Friedman R."/>
            <person name="Frazier M."/>
            <person name="Venter J.C."/>
        </authorList>
    </citation>
    <scope>NUCLEOTIDE SEQUENCE [LARGE SCALE GENOMIC DNA]</scope>
    <source>
        <strain evidence="1 2">PCC 7420</strain>
    </source>
</reference>
<proteinExistence type="predicted"/>
<evidence type="ECO:0000313" key="1">
    <source>
        <dbReference type="EMBL" id="EDX74107.1"/>
    </source>
</evidence>
<dbReference type="HOGENOM" id="CLU_695813_0_0_3"/>
<name>B4VVB1_9CYAN</name>
<dbReference type="Proteomes" id="UP000003835">
    <property type="component" value="Unassembled WGS sequence"/>
</dbReference>
<organism evidence="1 2">
    <name type="scientific">Coleofasciculus chthonoplastes PCC 7420</name>
    <dbReference type="NCBI Taxonomy" id="118168"/>
    <lineage>
        <taxon>Bacteria</taxon>
        <taxon>Bacillati</taxon>
        <taxon>Cyanobacteriota</taxon>
        <taxon>Cyanophyceae</taxon>
        <taxon>Coleofasciculales</taxon>
        <taxon>Coleofasciculaceae</taxon>
        <taxon>Coleofasciculus</taxon>
    </lineage>
</organism>
<evidence type="ECO:0000313" key="2">
    <source>
        <dbReference type="Proteomes" id="UP000003835"/>
    </source>
</evidence>
<accession>B4VVB1</accession>
<dbReference type="eggNOG" id="COG1262">
    <property type="taxonomic scope" value="Bacteria"/>
</dbReference>
<dbReference type="EMBL" id="DS989854">
    <property type="protein sequence ID" value="EDX74107.1"/>
    <property type="molecule type" value="Genomic_DNA"/>
</dbReference>
<protein>
    <submittedName>
        <fullName evidence="1">Uncharacterized protein</fullName>
    </submittedName>
</protein>
<sequence length="396" mass="45008">MGGQTPNPIGSLVLGGIDGVQQQLASSSEETRCAALFKALEYPDQGKTLVIKALHDSAWQVRWTAYRLLMRLEEVDDIRKADAGEAKYCQHYPDFRRSESTEVHSLAKNHLKSYLEEELEQYSGAIVGTDFPVSVAPNHDRIADVVAIFPTGYMVALMVATEPIKPQELNYQSMALFNAGVDVIWWLGEKADTLRNRQWSFQYCDWTYILNLSTCPITDNREQSEVEFNELSKYSFNHLTDKVKRINWLLQYINFGSYPEELMVEKESLQNLLQSGQSTNGLGHSIFIRAIRQTFHTWRRLNNAQLKRGLLIQNKGIRSFGGVLGSLNSHNHHTRVTAIAKMNDGYWQVTDDEQLMNYYLGFPRKLFPPSGVQAMKQRAHAIAQIKAASQALMAKD</sequence>
<dbReference type="AlphaFoldDB" id="B4VVB1"/>
<gene>
    <name evidence="1" type="ORF">MC7420_4092</name>
</gene>
<dbReference type="STRING" id="118168.MC7420_4092"/>
<keyword evidence="2" id="KW-1185">Reference proteome</keyword>